<evidence type="ECO:0000313" key="3">
    <source>
        <dbReference type="Proteomes" id="UP000887116"/>
    </source>
</evidence>
<reference evidence="2" key="1">
    <citation type="submission" date="2020-07" db="EMBL/GenBank/DDBJ databases">
        <title>Multicomponent nature underlies the extraordinary mechanical properties of spider dragline silk.</title>
        <authorList>
            <person name="Kono N."/>
            <person name="Nakamura H."/>
            <person name="Mori M."/>
            <person name="Yoshida Y."/>
            <person name="Ohtoshi R."/>
            <person name="Malay A.D."/>
            <person name="Moran D.A.P."/>
            <person name="Tomita M."/>
            <person name="Numata K."/>
            <person name="Arakawa K."/>
        </authorList>
    </citation>
    <scope>NUCLEOTIDE SEQUENCE</scope>
</reference>
<gene>
    <name evidence="2" type="ORF">TNCT_369031</name>
</gene>
<dbReference type="EMBL" id="BMAO01025143">
    <property type="protein sequence ID" value="GFR00709.1"/>
    <property type="molecule type" value="Genomic_DNA"/>
</dbReference>
<dbReference type="Proteomes" id="UP000887116">
    <property type="component" value="Unassembled WGS sequence"/>
</dbReference>
<feature type="compositionally biased region" description="Polar residues" evidence="1">
    <location>
        <begin position="30"/>
        <end position="42"/>
    </location>
</feature>
<evidence type="ECO:0000256" key="1">
    <source>
        <dbReference type="SAM" id="MobiDB-lite"/>
    </source>
</evidence>
<comment type="caution">
    <text evidence="2">The sequence shown here is derived from an EMBL/GenBank/DDBJ whole genome shotgun (WGS) entry which is preliminary data.</text>
</comment>
<protein>
    <submittedName>
        <fullName evidence="2">Uncharacterized protein</fullName>
    </submittedName>
</protein>
<accession>A0A8X6HCX4</accession>
<dbReference type="AlphaFoldDB" id="A0A8X6HCX4"/>
<organism evidence="2 3">
    <name type="scientific">Trichonephila clavata</name>
    <name type="common">Joro spider</name>
    <name type="synonym">Nephila clavata</name>
    <dbReference type="NCBI Taxonomy" id="2740835"/>
    <lineage>
        <taxon>Eukaryota</taxon>
        <taxon>Metazoa</taxon>
        <taxon>Ecdysozoa</taxon>
        <taxon>Arthropoda</taxon>
        <taxon>Chelicerata</taxon>
        <taxon>Arachnida</taxon>
        <taxon>Araneae</taxon>
        <taxon>Araneomorphae</taxon>
        <taxon>Entelegynae</taxon>
        <taxon>Araneoidea</taxon>
        <taxon>Nephilidae</taxon>
        <taxon>Trichonephila</taxon>
    </lineage>
</organism>
<name>A0A8X6HCX4_TRICU</name>
<feature type="region of interest" description="Disordered" evidence="1">
    <location>
        <begin position="30"/>
        <end position="60"/>
    </location>
</feature>
<proteinExistence type="predicted"/>
<sequence>MSLKMERMCQHVLSILSSTNVEGLIGTVEESFSSQGHRSNGKLQRETQGGGENMKHPPSPTLEDLIWKFLLPLK</sequence>
<evidence type="ECO:0000313" key="2">
    <source>
        <dbReference type="EMBL" id="GFR00709.1"/>
    </source>
</evidence>
<keyword evidence="3" id="KW-1185">Reference proteome</keyword>